<dbReference type="Proteomes" id="UP000735302">
    <property type="component" value="Unassembled WGS sequence"/>
</dbReference>
<evidence type="ECO:0000259" key="6">
    <source>
        <dbReference type="PROSITE" id="PS50262"/>
    </source>
</evidence>
<reference evidence="7 8" key="1">
    <citation type="journal article" date="2021" name="Elife">
        <title>Chloroplast acquisition without the gene transfer in kleptoplastic sea slugs, Plakobranchus ocellatus.</title>
        <authorList>
            <person name="Maeda T."/>
            <person name="Takahashi S."/>
            <person name="Yoshida T."/>
            <person name="Shimamura S."/>
            <person name="Takaki Y."/>
            <person name="Nagai Y."/>
            <person name="Toyoda A."/>
            <person name="Suzuki Y."/>
            <person name="Arimoto A."/>
            <person name="Ishii H."/>
            <person name="Satoh N."/>
            <person name="Nishiyama T."/>
            <person name="Hasebe M."/>
            <person name="Maruyama T."/>
            <person name="Minagawa J."/>
            <person name="Obokata J."/>
            <person name="Shigenobu S."/>
        </authorList>
    </citation>
    <scope>NUCLEOTIDE SEQUENCE [LARGE SCALE GENOMIC DNA]</scope>
</reference>
<gene>
    <name evidence="7" type="ORF">PoB_001700900</name>
</gene>
<dbReference type="EMBL" id="BLXT01002055">
    <property type="protein sequence ID" value="GFN90503.1"/>
    <property type="molecule type" value="Genomic_DNA"/>
</dbReference>
<evidence type="ECO:0000256" key="2">
    <source>
        <dbReference type="ARBA" id="ARBA00022692"/>
    </source>
</evidence>
<keyword evidence="2 5" id="KW-0812">Transmembrane</keyword>
<dbReference type="InterPro" id="IPR052665">
    <property type="entry name" value="Neuropeptide-GPCR"/>
</dbReference>
<keyword evidence="4 5" id="KW-0472">Membrane</keyword>
<evidence type="ECO:0000256" key="3">
    <source>
        <dbReference type="ARBA" id="ARBA00022989"/>
    </source>
</evidence>
<dbReference type="PROSITE" id="PS50262">
    <property type="entry name" value="G_PROTEIN_RECEP_F1_2"/>
    <property type="match status" value="1"/>
</dbReference>
<evidence type="ECO:0000256" key="5">
    <source>
        <dbReference type="SAM" id="Phobius"/>
    </source>
</evidence>
<keyword evidence="7" id="KW-0675">Receptor</keyword>
<evidence type="ECO:0000313" key="7">
    <source>
        <dbReference type="EMBL" id="GFN90503.1"/>
    </source>
</evidence>
<comment type="subcellular location">
    <subcellularLocation>
        <location evidence="1">Membrane</location>
    </subcellularLocation>
</comment>
<dbReference type="GO" id="GO:0016020">
    <property type="term" value="C:membrane"/>
    <property type="evidence" value="ECO:0007669"/>
    <property type="project" value="UniProtKB-SubCell"/>
</dbReference>
<feature type="domain" description="G-protein coupled receptors family 1 profile" evidence="6">
    <location>
        <begin position="1"/>
        <end position="61"/>
    </location>
</feature>
<dbReference type="GO" id="GO:0004930">
    <property type="term" value="F:G protein-coupled receptor activity"/>
    <property type="evidence" value="ECO:0007669"/>
    <property type="project" value="InterPro"/>
</dbReference>
<dbReference type="InterPro" id="IPR017452">
    <property type="entry name" value="GPCR_Rhodpsn_7TM"/>
</dbReference>
<feature type="transmembrane region" description="Helical" evidence="5">
    <location>
        <begin position="7"/>
        <end position="24"/>
    </location>
</feature>
<evidence type="ECO:0000256" key="1">
    <source>
        <dbReference type="ARBA" id="ARBA00004370"/>
    </source>
</evidence>
<sequence>MKTIKMTLVIVLVFIICWSPYFVWDLLSVYDYIPINQDTVALSTFIQSLAPLNSAANPVIYACFNTNMCLDLFRCKFSKRRNNFSGSQATTYTHFRSGKRDNGTPTIPLYRGKTSQARARQMVDPSADGSKFC</sequence>
<dbReference type="SUPFAM" id="SSF81321">
    <property type="entry name" value="Family A G protein-coupled receptor-like"/>
    <property type="match status" value="1"/>
</dbReference>
<dbReference type="InterPro" id="IPR000276">
    <property type="entry name" value="GPCR_Rhodpsn"/>
</dbReference>
<proteinExistence type="predicted"/>
<accession>A0AAV3Z9A4</accession>
<keyword evidence="8" id="KW-1185">Reference proteome</keyword>
<dbReference type="PANTHER" id="PTHR24224:SF6">
    <property type="entry name" value="CARDIOACCELERATORY PEPTIDE RECEPTOR-RELATED"/>
    <property type="match status" value="1"/>
</dbReference>
<dbReference type="AlphaFoldDB" id="A0AAV3Z9A4"/>
<evidence type="ECO:0000313" key="8">
    <source>
        <dbReference type="Proteomes" id="UP000735302"/>
    </source>
</evidence>
<protein>
    <submittedName>
        <fullName evidence="7">Cardioacceleratory peptide receptor-like protein</fullName>
    </submittedName>
</protein>
<dbReference type="Gene3D" id="1.20.1070.10">
    <property type="entry name" value="Rhodopsin 7-helix transmembrane proteins"/>
    <property type="match status" value="1"/>
</dbReference>
<keyword evidence="3 5" id="KW-1133">Transmembrane helix</keyword>
<dbReference type="PANTHER" id="PTHR24224">
    <property type="entry name" value="CARDIOACCELERATORY PEPTIDE RECEPTOR-RELATED"/>
    <property type="match status" value="1"/>
</dbReference>
<name>A0AAV3Z9A4_9GAST</name>
<dbReference type="PRINTS" id="PR00237">
    <property type="entry name" value="GPCRRHODOPSN"/>
</dbReference>
<comment type="caution">
    <text evidence="7">The sequence shown here is derived from an EMBL/GenBank/DDBJ whole genome shotgun (WGS) entry which is preliminary data.</text>
</comment>
<dbReference type="Pfam" id="PF00001">
    <property type="entry name" value="7tm_1"/>
    <property type="match status" value="1"/>
</dbReference>
<evidence type="ECO:0000256" key="4">
    <source>
        <dbReference type="ARBA" id="ARBA00023136"/>
    </source>
</evidence>
<organism evidence="7 8">
    <name type="scientific">Plakobranchus ocellatus</name>
    <dbReference type="NCBI Taxonomy" id="259542"/>
    <lineage>
        <taxon>Eukaryota</taxon>
        <taxon>Metazoa</taxon>
        <taxon>Spiralia</taxon>
        <taxon>Lophotrochozoa</taxon>
        <taxon>Mollusca</taxon>
        <taxon>Gastropoda</taxon>
        <taxon>Heterobranchia</taxon>
        <taxon>Euthyneura</taxon>
        <taxon>Panpulmonata</taxon>
        <taxon>Sacoglossa</taxon>
        <taxon>Placobranchoidea</taxon>
        <taxon>Plakobranchidae</taxon>
        <taxon>Plakobranchus</taxon>
    </lineage>
</organism>